<reference evidence="2" key="1">
    <citation type="submission" date="2017-09" db="EMBL/GenBank/DDBJ databases">
        <authorList>
            <person name="Varghese N."/>
            <person name="Submissions S."/>
        </authorList>
    </citation>
    <scope>NUCLEOTIDE SEQUENCE [LARGE SCALE GENOMIC DNA]</scope>
    <source>
        <strain evidence="2">CGMCC 1.8913</strain>
    </source>
</reference>
<dbReference type="RefSeq" id="WP_097042226.1">
    <property type="nucleotide sequence ID" value="NZ_OBEK01000003.1"/>
</dbReference>
<dbReference type="AlphaFoldDB" id="A0A285NXQ0"/>
<dbReference type="Pfam" id="PF10612">
    <property type="entry name" value="Spore-coat_CotZ"/>
    <property type="match status" value="1"/>
</dbReference>
<organism evidence="1 2">
    <name type="scientific">Terribacillus aidingensis</name>
    <dbReference type="NCBI Taxonomy" id="586416"/>
    <lineage>
        <taxon>Bacteria</taxon>
        <taxon>Bacillati</taxon>
        <taxon>Bacillota</taxon>
        <taxon>Bacilli</taxon>
        <taxon>Bacillales</taxon>
        <taxon>Bacillaceae</taxon>
        <taxon>Terribacillus</taxon>
    </lineage>
</organism>
<dbReference type="OrthoDB" id="1655185at2"/>
<evidence type="ECO:0000313" key="1">
    <source>
        <dbReference type="EMBL" id="SNZ14262.1"/>
    </source>
</evidence>
<sequence length="163" mass="17161">MSCGCEKGTGCVIDILKEIANAQKDIYTECCATSAEQSINDLLGNWGGSTGFDTVPFILYNQDGTPFRGLGVVPGSVPGALGPLVASYYFRVKTVYEDGCAVLELLRDPGDLDLTPDTIDVQQVLNLTATGVCFTVDLHCFCHITTLPAISAFTGNTGSTPGI</sequence>
<evidence type="ECO:0000313" key="2">
    <source>
        <dbReference type="Proteomes" id="UP000219356"/>
    </source>
</evidence>
<keyword evidence="1" id="KW-0946">Virion</keyword>
<gene>
    <name evidence="1" type="ORF">SAMN05421503_2296</name>
</gene>
<proteinExistence type="predicted"/>
<name>A0A285NXQ0_9BACI</name>
<dbReference type="Proteomes" id="UP000219356">
    <property type="component" value="Unassembled WGS sequence"/>
</dbReference>
<protein>
    <submittedName>
        <fullName evidence="1">Spore coat protein Z</fullName>
    </submittedName>
</protein>
<keyword evidence="2" id="KW-1185">Reference proteome</keyword>
<keyword evidence="1" id="KW-0167">Capsid protein</keyword>
<dbReference type="EMBL" id="OBEK01000003">
    <property type="protein sequence ID" value="SNZ14262.1"/>
    <property type="molecule type" value="Genomic_DNA"/>
</dbReference>
<accession>A0A285NXQ0</accession>
<dbReference type="InterPro" id="IPR019593">
    <property type="entry name" value="Spore_coat_protein_Z/Y"/>
</dbReference>